<dbReference type="InterPro" id="IPR036259">
    <property type="entry name" value="MFS_trans_sf"/>
</dbReference>
<protein>
    <submittedName>
        <fullName evidence="8">Solute carrier family 2 member 6</fullName>
    </submittedName>
</protein>
<accession>A0A8U7NH93</accession>
<evidence type="ECO:0000256" key="2">
    <source>
        <dbReference type="ARBA" id="ARBA00022448"/>
    </source>
</evidence>
<reference evidence="8" key="2">
    <citation type="submission" date="2025-08" db="UniProtKB">
        <authorList>
            <consortium name="Ensembl"/>
        </authorList>
    </citation>
    <scope>IDENTIFICATION</scope>
</reference>
<reference evidence="8" key="3">
    <citation type="submission" date="2025-09" db="UniProtKB">
        <authorList>
            <consortium name="Ensembl"/>
        </authorList>
    </citation>
    <scope>IDENTIFICATION</scope>
</reference>
<dbReference type="SUPFAM" id="SSF103473">
    <property type="entry name" value="MFS general substrate transporter"/>
    <property type="match status" value="1"/>
</dbReference>
<keyword evidence="2" id="KW-0813">Transport</keyword>
<evidence type="ECO:0000313" key="8">
    <source>
        <dbReference type="Ensembl" id="ENSCMUP00000029524.1"/>
    </source>
</evidence>
<evidence type="ECO:0000256" key="5">
    <source>
        <dbReference type="ARBA" id="ARBA00022692"/>
    </source>
</evidence>
<dbReference type="InterPro" id="IPR020846">
    <property type="entry name" value="MFS_dom"/>
</dbReference>
<name>A0A8U7NH93_CORMO</name>
<dbReference type="GO" id="GO:0022857">
    <property type="term" value="F:transmembrane transporter activity"/>
    <property type="evidence" value="ECO:0007669"/>
    <property type="project" value="InterPro"/>
</dbReference>
<reference evidence="9" key="1">
    <citation type="submission" date="2019-10" db="EMBL/GenBank/DDBJ databases">
        <title>Corvus moneduloides (New Caledonian crow) genome, bCorMon1, primary haplotype.</title>
        <authorList>
            <person name="Rutz C."/>
            <person name="Fungtammasan C."/>
            <person name="Mountcastle J."/>
            <person name="Formenti G."/>
            <person name="Chow W."/>
            <person name="Howe K."/>
            <person name="Steele M.P."/>
            <person name="Fernandes J."/>
            <person name="Gilbert M.T.P."/>
            <person name="Fedrigo O."/>
            <person name="Jarvis E.D."/>
            <person name="Gemmell N."/>
        </authorList>
    </citation>
    <scope>NUCLEOTIDE SEQUENCE [LARGE SCALE GENOMIC DNA]</scope>
</reference>
<evidence type="ECO:0000313" key="9">
    <source>
        <dbReference type="Proteomes" id="UP000694553"/>
    </source>
</evidence>
<dbReference type="FunFam" id="1.20.1250.20:FF:000218">
    <property type="entry name" value="facilitated trehalose transporter Tret1"/>
    <property type="match status" value="1"/>
</dbReference>
<dbReference type="InterPro" id="IPR005828">
    <property type="entry name" value="MFS_sugar_transport-like"/>
</dbReference>
<dbReference type="Ensembl" id="ENSCMUT00000036896.1">
    <property type="protein sequence ID" value="ENSCMUP00000029524.1"/>
    <property type="gene ID" value="ENSCMUG00000004744.2"/>
</dbReference>
<dbReference type="GO" id="GO:0005886">
    <property type="term" value="C:plasma membrane"/>
    <property type="evidence" value="ECO:0007669"/>
    <property type="project" value="UniProtKB-SubCell"/>
</dbReference>
<proteinExistence type="predicted"/>
<dbReference type="Proteomes" id="UP000694553">
    <property type="component" value="Unassembled WGS sequence"/>
</dbReference>
<gene>
    <name evidence="8" type="primary">SLC2A6</name>
</gene>
<dbReference type="PANTHER" id="PTHR48021">
    <property type="match status" value="1"/>
</dbReference>
<dbReference type="Pfam" id="PF00083">
    <property type="entry name" value="Sugar_tr"/>
    <property type="match status" value="1"/>
</dbReference>
<dbReference type="PANTHER" id="PTHR48021:SF59">
    <property type="entry name" value="SOLUTE CARRIER FAMILY 2, FACILITATED GLUCOSE TRANSPORTER MEMBER 6"/>
    <property type="match status" value="1"/>
</dbReference>
<keyword evidence="5" id="KW-0812">Transmembrane</keyword>
<dbReference type="PROSITE" id="PS50850">
    <property type="entry name" value="MFS"/>
    <property type="match status" value="1"/>
</dbReference>
<dbReference type="AlphaFoldDB" id="A0A8U7NH93"/>
<sequence>MERSDREPLVRKTSSSYHTFPESTARRLDREYLRSLHNKRLYLAVFAAVLGNFSFGFALVYPSPVIPALEAHPNPALRLDQHTAPWFGSVFTLGAAAGGLSTMLLNDCLGRKLSIMFSALPSALGYALLAGAQGLWMLLLGRLLTGYAGGVTSASIPVYISEISHPGVRGMLGACPQLMAVLGSLVLYALGLVLDWRWLAVAGEVPVLAMVLLLCFMPNSPRFLLSQGKEDEALGSLCWLRGEDTDYAREYEQIKDSVRKQSRRVSCAELKDPFLYKPILIAAGMRFLQQLSGVTCILVYLQPIFKKTSVILKPEYDAALVGLVRLSSVAIAAVSMDKAGRKILLFVSGMALSASPTLSPREALMEGFSGALQMCRSGNFSPTGLRKGGREVSFPWWWFSSSAGAFPGAWLGGDHSPIIPTVPLSTAGVMLVSNLTMGLYIHFVPASHNGTMANTTLVSSANLPAEPTNYITLIPLLAIMFFIMGRCREHRTGHQPGEGVSHPRQGDTEQADWVWSWKEGTCPWKSKKDGI</sequence>
<evidence type="ECO:0000256" key="3">
    <source>
        <dbReference type="ARBA" id="ARBA00022475"/>
    </source>
</evidence>
<keyword evidence="6" id="KW-1133">Transmembrane helix</keyword>
<evidence type="ECO:0000256" key="4">
    <source>
        <dbReference type="ARBA" id="ARBA00022597"/>
    </source>
</evidence>
<dbReference type="InterPro" id="IPR005829">
    <property type="entry name" value="Sugar_transporter_CS"/>
</dbReference>
<keyword evidence="9" id="KW-1185">Reference proteome</keyword>
<dbReference type="Gene3D" id="1.20.1250.20">
    <property type="entry name" value="MFS general substrate transporter like domains"/>
    <property type="match status" value="1"/>
</dbReference>
<evidence type="ECO:0000256" key="6">
    <source>
        <dbReference type="ARBA" id="ARBA00022989"/>
    </source>
</evidence>
<dbReference type="InterPro" id="IPR050549">
    <property type="entry name" value="MFS_Trehalose_Transporter"/>
</dbReference>
<keyword evidence="4" id="KW-0762">Sugar transport</keyword>
<evidence type="ECO:0000256" key="1">
    <source>
        <dbReference type="ARBA" id="ARBA00004651"/>
    </source>
</evidence>
<evidence type="ECO:0000256" key="7">
    <source>
        <dbReference type="ARBA" id="ARBA00023136"/>
    </source>
</evidence>
<organism evidence="8 9">
    <name type="scientific">Corvus moneduloides</name>
    <name type="common">New Caledonian crow</name>
    <dbReference type="NCBI Taxonomy" id="1196302"/>
    <lineage>
        <taxon>Eukaryota</taxon>
        <taxon>Metazoa</taxon>
        <taxon>Chordata</taxon>
        <taxon>Craniata</taxon>
        <taxon>Vertebrata</taxon>
        <taxon>Euteleostomi</taxon>
        <taxon>Archelosauria</taxon>
        <taxon>Archosauria</taxon>
        <taxon>Dinosauria</taxon>
        <taxon>Saurischia</taxon>
        <taxon>Theropoda</taxon>
        <taxon>Coelurosauria</taxon>
        <taxon>Aves</taxon>
        <taxon>Neognathae</taxon>
        <taxon>Neoaves</taxon>
        <taxon>Telluraves</taxon>
        <taxon>Australaves</taxon>
        <taxon>Passeriformes</taxon>
        <taxon>Corvoidea</taxon>
        <taxon>Corvidae</taxon>
        <taxon>Corvus</taxon>
    </lineage>
</organism>
<keyword evidence="3" id="KW-1003">Cell membrane</keyword>
<keyword evidence="7" id="KW-0472">Membrane</keyword>
<dbReference type="PROSITE" id="PS00216">
    <property type="entry name" value="SUGAR_TRANSPORT_1"/>
    <property type="match status" value="1"/>
</dbReference>
<comment type="subcellular location">
    <subcellularLocation>
        <location evidence="1">Cell membrane</location>
        <topology evidence="1">Multi-pass membrane protein</topology>
    </subcellularLocation>
</comment>